<sequence>MRQRFMYWAGGRRDDTHSSFNRIIGIYIQILLVHTSVYPAIWPDDFPLQLITQAQLNLVFEIDTAMSYPSKGKESLANEGLEYMIRHVFLPPKLPGEDDFNAHHDTGLLDTTIDSLSQFKLHIKKDQITAVDSVIDMLKNLGVIRDAGGVLREEKLLTALKEVGKDGGTLPMHILAQNAGVIVSNLESSIRFEAFELSPLNEAVNTTKGRLQRFFPGPAISLDTQVFYDASFRATLAQTLATMSHQSAIGVTPQVKKAGEMHDEDRDTTHPKMVTELLIGFLRSVGEPAVAPGLWKNTREEVLWSDSRSPWRRSPFWLLIRVSIQLEFSRIWKSSSSPENLYKSFMVFLMANILERSLEMPVPSDLLYSMNAKISRRLLKLGSDANEEMQPCIQIVLHKAKSILDARWSKIMLEEVSPFDFAPLEHLDFERDTTMLLPELDMYLRAISTRKNDECPIALQPESDLVRYEAKKLPDRIGKWTSDYLPFNLKSLETWVASNLEMWLSNNKHDSTTCYNLGTLIGTYHGIASSYYSGNPEGISIMLLTILELWVACDKSATEICQLLLDYDPGVPVELVQNLLLPFKAQMVRLHRLEAYIEKRRNRATFPAPHFFLNFGHESTFANRYFAQSPEHQQLLRVITAKAESDRKAKREELHRKKEQYDALMRLYRQSNCKYYTYEDSSTGLSEDRHDSRCPKCSYQSQAAALVIRIHEWPLPSNKWEERCTVFDFFIAQLIRGDQVPKDCTYQMPAKSTSLQKFMYRPAQFPSGPSPNTVISSQFECPDHMCLDEYKALSTIPLGYRIQWFHLLRELSLPSIDFKRLETSLITLQIIYQAGPKTGDIILRDGHSVLDDEKFSLNLLSALNGALERVRENWESSQALQTFASLAHRILTLTSSEEVMCDCLQYLAKLRDVTFSWVSLLKKKAQRAPSDDQRIDLNAKAVEIAMTCADSFNVDERHMRGILSVSQNATIFIQCSVAIQEAKLTISRMTSPMKFLLHHRWKALSYRCHALIAEEILNNKNSCLDDAIKKSWSAYEAGYGWQVASSQASHWLVTQSSPESKSSPTWVHFNLLDCEILVNGVPLARLPAQYERHPSYRTLFGNAAIEVMPTAIPGMQYSGKEEYASCILHFGLVSASGSSVSSGSDLLVMAKKGGRTVELIPSRILRENFPTSFVDDFVHWYDFTDLSIELRPIDEPWRSSPKNWRLIHSTSGFGWQLTKDGNSLASVKSETAICVSHILSPLEDPLRIHGVFNRQSLSLNIDLPKLRLSFNLNLNGSSLDSKQFRGMSVDQDQSMGTLVGLSNKLILKNRKQGTRRLLVPQGPVTYQVVPGVSHVSGSIDKTLATVVQVYDINTRLGTLVDNQSLQSKLFLCYLHAITSHCLPDPLTGRTGTEQALYILASSGVRSFRRLTEDNISTLQQIARLTPGRSYYPDHMRVMQKVDWSPRLGFLAQHGGFYTSVQSIFGQAETTKVFYPTADFVLPNMGKTDQQLLDRDSIRSSTFRVSGYGAEDYTTKHDTRYSARHVASTSEPGARAFLMSSVIYQNQIAISFQVSSSSDLNAKLWNFLQETPEILGSHSSLQPSRIEYDAAMLNKGPEFLSKYWVVLHEKSKNLRPWVDKFRLMMWFSMLAYSKSVDLDVLCVLASFFTIPAIAQVPIPSMSLFKPDCGTKAVKNELLDLVRSAFRPWKDCPEVRLPTLAGELATASSSRRRKIFQINRNQDAKQLVDSLYSQFPCAAPNVSAHGTPSGTYIDLTKAAAAVKPKFESWFANHSFYKYLGKVSEKLANQTFRCIEVPTFRFFVPEYVPKSRRQGFVSIDDIFNESHPPVLPRTQSSTADLLLKASGPDSDSFRLSDLMDHLDARAQSRYEKEYVKDLRDSIASLRDQEENFRLKPALEVRDTLSRHLDDCNVSYDSSYSAITSALALHTDNTYTTPSIVGQWPRVSPVFILGQLGRSRWRKIKKWQHCIIQYGLDLTELQRAERLCTLDAKGDELIKELRNPGHTNWTPFEYPEALLLEVESGIMIRDTQEQIAQQMRHPSTNKNAVMQLNMGEGKSSVIVPIVAVALADGSTLVRVIVAKPQSKQMFHMLISKLGGLVDRRVYHMPFSRDLKLGVAEAETIRSVCKECMENGGILLVQPEHLLSFQLMGLECMITGEEQVGKSLLSTQDFFGTSCRDIVDESDENFSVKFELIYTMGMQRPIELSPERWICIQKVLSLVRTFVPLVKKDFPDSIEVDQRRPGSFPRTRFLRPAAGQDVVIKVARHICETGMDGFPIARQPEAIRQAVFKYITERDLTPSDINQVENQSRESFWTGSTSHTLLLLRGLLASGVLAFAFGQKRWRVNFGLDSTRHPPTKLAVPYRSKDSPAPRSEFSHPDVVIVLTSLSVYYDGLKNDELFLALDHLLKSDQAGDDYQEWVKDAPGLSPAFKDISGINLKDEVQCVELVFPSLRFAKAAVDYYLAHIVFPKEMKEFPHKLSASGWDIGRHKTLPTTGFSGTNDSRKVLPLSVGHLDLQEQKHTNALVLDYLLRPENHVAIMPARGASLGSDTDLLMEMVIEMNPEVKVILDVGAQILELSNIMVASKWLEMTADRTRTQAAVFFDDKDELCVVDRKGRVESWQTSPFAKQPDVCVIFLDEAHTRGTDLKLPIHYRAAVTLGPSLTKDRLVQACMRMRQLGKGQSVVFCIPQEIRDKILERSSKGDQMSLGVSDVLEWAISETFADIRRSMPLWMTQGQRFERQTAIWAEARAASNRSFSKNIAEKFLEDEAQSLEDRYRPRFETHDIISGEIGQNENLKLIRDRCQEFTDLDFSSSTLQEEQERELSPEIEAERQVQGPAPASPAPHKIHRDLTTFIAQGTPVSGSKAYQPAFETLADTSAAAYLDVAQFPRDLLVTADFASTIIVSGTSYISDWYQRPVQWILTSACQGSRRHEKTVKHMMIISPFEAHELLPQIHKSEAVTLHLYSPRPNTGFRALDGLDLYTVPARPAMPTMPRHLITQLNLFAGQLYFSSYPEYVEACQLLGLACEKTAPGTVVTADGFVIRREGSAGPGSGCTFQDSPVKFVKVLMTRIRRNGAGIDKTHMGQLLGGKILRPADVESAEAVA</sequence>
<comment type="catalytic activity">
    <reaction evidence="1">
        <text>Thiol-dependent hydrolysis of ester, thioester, amide, peptide and isopeptide bonds formed by the C-terminal Gly of ubiquitin (a 76-residue protein attached to proteins as an intracellular targeting signal).</text>
        <dbReference type="EC" id="3.4.19.12"/>
    </reaction>
</comment>
<evidence type="ECO:0000256" key="3">
    <source>
        <dbReference type="ARBA" id="ARBA00022670"/>
    </source>
</evidence>
<keyword evidence="9" id="KW-1133">Transmembrane helix</keyword>
<dbReference type="Pfam" id="PF12359">
    <property type="entry name" value="DUF3645"/>
    <property type="match status" value="1"/>
</dbReference>
<feature type="domain" description="DUF3638" evidence="10">
    <location>
        <begin position="2002"/>
        <end position="2223"/>
    </location>
</feature>
<dbReference type="PANTHER" id="PTHR13367:SF34">
    <property type="match status" value="1"/>
</dbReference>
<keyword evidence="5" id="KW-0378">Hydrolase</keyword>
<dbReference type="Pfam" id="PF20255">
    <property type="entry name" value="DUF6606"/>
    <property type="match status" value="1"/>
</dbReference>
<keyword evidence="14" id="KW-1185">Reference proteome</keyword>
<dbReference type="InterPro" id="IPR022105">
    <property type="entry name" value="DUF3645"/>
</dbReference>
<feature type="coiled-coil region" evidence="7">
    <location>
        <begin position="640"/>
        <end position="667"/>
    </location>
</feature>
<keyword evidence="9" id="KW-0472">Membrane</keyword>
<dbReference type="InterPro" id="IPR022099">
    <property type="entry name" value="DUF3638"/>
</dbReference>
<dbReference type="InterPro" id="IPR046541">
    <property type="entry name" value="DUF6606"/>
</dbReference>
<dbReference type="GO" id="GO:0004843">
    <property type="term" value="F:cysteine-type deubiquitinase activity"/>
    <property type="evidence" value="ECO:0007669"/>
    <property type="project" value="UniProtKB-EC"/>
</dbReference>
<keyword evidence="6" id="KW-0788">Thiol protease</keyword>
<keyword evidence="7" id="KW-0175">Coiled coil</keyword>
<keyword evidence="4" id="KW-0833">Ubl conjugation pathway</keyword>
<evidence type="ECO:0000313" key="13">
    <source>
        <dbReference type="EMBL" id="KAK2624987.1"/>
    </source>
</evidence>
<proteinExistence type="predicted"/>
<feature type="domain" description="DUF3645" evidence="11">
    <location>
        <begin position="2349"/>
        <end position="2383"/>
    </location>
</feature>
<protein>
    <recommendedName>
        <fullName evidence="2">ubiquitinyl hydrolase 1</fullName>
        <ecNumber evidence="2">3.4.19.12</ecNumber>
    </recommendedName>
</protein>
<dbReference type="EMBL" id="JAUBYV010000008">
    <property type="protein sequence ID" value="KAK2624987.1"/>
    <property type="molecule type" value="Genomic_DNA"/>
</dbReference>
<gene>
    <name evidence="13" type="ORF">QTJ16_005356</name>
</gene>
<dbReference type="Proteomes" id="UP001285354">
    <property type="component" value="Unassembled WGS sequence"/>
</dbReference>
<evidence type="ECO:0000256" key="8">
    <source>
        <dbReference type="SAM" id="MobiDB-lite"/>
    </source>
</evidence>
<evidence type="ECO:0000259" key="11">
    <source>
        <dbReference type="Pfam" id="PF12359"/>
    </source>
</evidence>
<keyword evidence="9" id="KW-0812">Transmembrane</keyword>
<feature type="compositionally biased region" description="Basic and acidic residues" evidence="8">
    <location>
        <begin position="2821"/>
        <end position="2831"/>
    </location>
</feature>
<feature type="transmembrane region" description="Helical" evidence="9">
    <location>
        <begin position="20"/>
        <end position="42"/>
    </location>
</feature>
<evidence type="ECO:0000256" key="2">
    <source>
        <dbReference type="ARBA" id="ARBA00012759"/>
    </source>
</evidence>
<evidence type="ECO:0000256" key="7">
    <source>
        <dbReference type="SAM" id="Coils"/>
    </source>
</evidence>
<dbReference type="EC" id="3.4.19.12" evidence="2"/>
<evidence type="ECO:0000259" key="10">
    <source>
        <dbReference type="Pfam" id="PF12340"/>
    </source>
</evidence>
<evidence type="ECO:0000256" key="9">
    <source>
        <dbReference type="SAM" id="Phobius"/>
    </source>
</evidence>
<dbReference type="InterPro" id="IPR051346">
    <property type="entry name" value="OTU_Deubiquitinase"/>
</dbReference>
<evidence type="ECO:0000313" key="14">
    <source>
        <dbReference type="Proteomes" id="UP001285354"/>
    </source>
</evidence>
<evidence type="ECO:0000256" key="5">
    <source>
        <dbReference type="ARBA" id="ARBA00022801"/>
    </source>
</evidence>
<evidence type="ECO:0000256" key="4">
    <source>
        <dbReference type="ARBA" id="ARBA00022786"/>
    </source>
</evidence>
<accession>A0AAD9SWU4</accession>
<feature type="domain" description="DUF6606" evidence="12">
    <location>
        <begin position="84"/>
        <end position="355"/>
    </location>
</feature>
<evidence type="ECO:0000256" key="6">
    <source>
        <dbReference type="ARBA" id="ARBA00022807"/>
    </source>
</evidence>
<evidence type="ECO:0000259" key="12">
    <source>
        <dbReference type="Pfam" id="PF20255"/>
    </source>
</evidence>
<keyword evidence="3" id="KW-0645">Protease</keyword>
<dbReference type="GO" id="GO:0006508">
    <property type="term" value="P:proteolysis"/>
    <property type="evidence" value="ECO:0007669"/>
    <property type="project" value="UniProtKB-KW"/>
</dbReference>
<dbReference type="Pfam" id="PF12340">
    <property type="entry name" value="DUF3638"/>
    <property type="match status" value="1"/>
</dbReference>
<name>A0AAD9SWU4_9HELO</name>
<dbReference type="PANTHER" id="PTHR13367">
    <property type="entry name" value="UBIQUITIN THIOESTERASE"/>
    <property type="match status" value="1"/>
</dbReference>
<organism evidence="13 14">
    <name type="scientific">Diplocarpon rosae</name>
    <dbReference type="NCBI Taxonomy" id="946125"/>
    <lineage>
        <taxon>Eukaryota</taxon>
        <taxon>Fungi</taxon>
        <taxon>Dikarya</taxon>
        <taxon>Ascomycota</taxon>
        <taxon>Pezizomycotina</taxon>
        <taxon>Leotiomycetes</taxon>
        <taxon>Helotiales</taxon>
        <taxon>Drepanopezizaceae</taxon>
        <taxon>Diplocarpon</taxon>
    </lineage>
</organism>
<feature type="region of interest" description="Disordered" evidence="8">
    <location>
        <begin position="2812"/>
        <end position="2843"/>
    </location>
</feature>
<reference evidence="13" key="1">
    <citation type="submission" date="2023-06" db="EMBL/GenBank/DDBJ databases">
        <title>Draft genome of Marssonina rosae.</title>
        <authorList>
            <person name="Cheng Q."/>
        </authorList>
    </citation>
    <scope>NUCLEOTIDE SEQUENCE</scope>
    <source>
        <strain evidence="13">R4</strain>
    </source>
</reference>
<evidence type="ECO:0000256" key="1">
    <source>
        <dbReference type="ARBA" id="ARBA00000707"/>
    </source>
</evidence>
<comment type="caution">
    <text evidence="13">The sequence shown here is derived from an EMBL/GenBank/DDBJ whole genome shotgun (WGS) entry which is preliminary data.</text>
</comment>